<feature type="domain" description="RNA polymerase sigma-70 region 2" evidence="6">
    <location>
        <begin position="27"/>
        <end position="91"/>
    </location>
</feature>
<dbReference type="SUPFAM" id="SSF88946">
    <property type="entry name" value="Sigma2 domain of RNA polymerase sigma factors"/>
    <property type="match status" value="1"/>
</dbReference>
<dbReference type="Gene3D" id="1.10.1740.10">
    <property type="match status" value="1"/>
</dbReference>
<dbReference type="InterPro" id="IPR039425">
    <property type="entry name" value="RNA_pol_sigma-70-like"/>
</dbReference>
<dbReference type="CDD" id="cd06171">
    <property type="entry name" value="Sigma70_r4"/>
    <property type="match status" value="1"/>
</dbReference>
<evidence type="ECO:0000256" key="5">
    <source>
        <dbReference type="ARBA" id="ARBA00023163"/>
    </source>
</evidence>
<dbReference type="SUPFAM" id="SSF88659">
    <property type="entry name" value="Sigma3 and sigma4 domains of RNA polymerase sigma factors"/>
    <property type="match status" value="1"/>
</dbReference>
<evidence type="ECO:0000313" key="8">
    <source>
        <dbReference type="EMBL" id="MBP1905643.1"/>
    </source>
</evidence>
<name>A0ABS4FST5_9BACL</name>
<evidence type="ECO:0000256" key="3">
    <source>
        <dbReference type="ARBA" id="ARBA00023082"/>
    </source>
</evidence>
<protein>
    <submittedName>
        <fullName evidence="8">RNA polymerase sigma-70 factor (ECF subfamily)</fullName>
    </submittedName>
</protein>
<dbReference type="InterPro" id="IPR036388">
    <property type="entry name" value="WH-like_DNA-bd_sf"/>
</dbReference>
<comment type="caution">
    <text evidence="8">The sequence shown here is derived from an EMBL/GenBank/DDBJ whole genome shotgun (WGS) entry which is preliminary data.</text>
</comment>
<proteinExistence type="inferred from homology"/>
<comment type="similarity">
    <text evidence="1">Belongs to the sigma-70 factor family. ECF subfamily.</text>
</comment>
<evidence type="ECO:0000259" key="7">
    <source>
        <dbReference type="Pfam" id="PF08281"/>
    </source>
</evidence>
<keyword evidence="9" id="KW-1185">Reference proteome</keyword>
<feature type="domain" description="RNA polymerase sigma factor 70 region 4 type 2" evidence="7">
    <location>
        <begin position="128"/>
        <end position="180"/>
    </location>
</feature>
<gene>
    <name evidence="8" type="ORF">J2Z32_002273</name>
</gene>
<dbReference type="PANTHER" id="PTHR43133:SF8">
    <property type="entry name" value="RNA POLYMERASE SIGMA FACTOR HI_1459-RELATED"/>
    <property type="match status" value="1"/>
</dbReference>
<keyword evidence="4" id="KW-0238">DNA-binding</keyword>
<evidence type="ECO:0000256" key="1">
    <source>
        <dbReference type="ARBA" id="ARBA00010641"/>
    </source>
</evidence>
<dbReference type="RefSeq" id="WP_210089262.1">
    <property type="nucleotide sequence ID" value="NZ_JAGGKG010000009.1"/>
</dbReference>
<evidence type="ECO:0000256" key="2">
    <source>
        <dbReference type="ARBA" id="ARBA00023015"/>
    </source>
</evidence>
<evidence type="ECO:0000313" key="9">
    <source>
        <dbReference type="Proteomes" id="UP001519272"/>
    </source>
</evidence>
<reference evidence="8 9" key="1">
    <citation type="submission" date="2021-03" db="EMBL/GenBank/DDBJ databases">
        <title>Genomic Encyclopedia of Type Strains, Phase IV (KMG-IV): sequencing the most valuable type-strain genomes for metagenomic binning, comparative biology and taxonomic classification.</title>
        <authorList>
            <person name="Goeker M."/>
        </authorList>
    </citation>
    <scope>NUCLEOTIDE SEQUENCE [LARGE SCALE GENOMIC DNA]</scope>
    <source>
        <strain evidence="8 9">DSM 14349</strain>
    </source>
</reference>
<dbReference type="InterPro" id="IPR013324">
    <property type="entry name" value="RNA_pol_sigma_r3/r4-like"/>
</dbReference>
<dbReference type="InterPro" id="IPR013249">
    <property type="entry name" value="RNA_pol_sigma70_r4_t2"/>
</dbReference>
<dbReference type="Pfam" id="PF08281">
    <property type="entry name" value="Sigma70_r4_2"/>
    <property type="match status" value="1"/>
</dbReference>
<dbReference type="InterPro" id="IPR014284">
    <property type="entry name" value="RNA_pol_sigma-70_dom"/>
</dbReference>
<dbReference type="Gene3D" id="1.10.10.10">
    <property type="entry name" value="Winged helix-like DNA-binding domain superfamily/Winged helix DNA-binding domain"/>
    <property type="match status" value="1"/>
</dbReference>
<keyword evidence="3" id="KW-0731">Sigma factor</keyword>
<dbReference type="Proteomes" id="UP001519272">
    <property type="component" value="Unassembled WGS sequence"/>
</dbReference>
<dbReference type="PANTHER" id="PTHR43133">
    <property type="entry name" value="RNA POLYMERASE ECF-TYPE SIGMA FACTO"/>
    <property type="match status" value="1"/>
</dbReference>
<keyword evidence="5" id="KW-0804">Transcription</keyword>
<dbReference type="Pfam" id="PF04542">
    <property type="entry name" value="Sigma70_r2"/>
    <property type="match status" value="1"/>
</dbReference>
<keyword evidence="2" id="KW-0805">Transcription regulation</keyword>
<evidence type="ECO:0000256" key="4">
    <source>
        <dbReference type="ARBA" id="ARBA00023125"/>
    </source>
</evidence>
<organism evidence="8 9">
    <name type="scientific">Paenibacillus turicensis</name>
    <dbReference type="NCBI Taxonomy" id="160487"/>
    <lineage>
        <taxon>Bacteria</taxon>
        <taxon>Bacillati</taxon>
        <taxon>Bacillota</taxon>
        <taxon>Bacilli</taxon>
        <taxon>Bacillales</taxon>
        <taxon>Paenibacillaceae</taxon>
        <taxon>Paenibacillus</taxon>
    </lineage>
</organism>
<accession>A0ABS4FST5</accession>
<dbReference type="InterPro" id="IPR007627">
    <property type="entry name" value="RNA_pol_sigma70_r2"/>
</dbReference>
<dbReference type="NCBIfam" id="TIGR02937">
    <property type="entry name" value="sigma70-ECF"/>
    <property type="match status" value="1"/>
</dbReference>
<evidence type="ECO:0000259" key="6">
    <source>
        <dbReference type="Pfam" id="PF04542"/>
    </source>
</evidence>
<sequence length="191" mass="22203">MSDQLLIIFRSDIRNLDEITQKNLYFSLYNLIYPQLLFLLNDHGLAEDAINEVFIKAMKSGPKTKPDSNIKAWLKQIARNTAFDILRKNKKYRQVSDIENVIDTKNSKSFNGITEDIDKMIDNLIRTEAIHTCLSQIKWEYRVVLYLKYIEDKSSKEIANMLGIKEPVMSKRLKKARSALAEVLTQTWGDN</sequence>
<dbReference type="EMBL" id="JAGGKG010000009">
    <property type="protein sequence ID" value="MBP1905643.1"/>
    <property type="molecule type" value="Genomic_DNA"/>
</dbReference>
<dbReference type="InterPro" id="IPR013325">
    <property type="entry name" value="RNA_pol_sigma_r2"/>
</dbReference>